<proteinExistence type="predicted"/>
<protein>
    <recommendedName>
        <fullName evidence="1">DUF6969 domain-containing protein</fullName>
    </recommendedName>
</protein>
<organism evidence="2 3">
    <name type="scientific">Aestuariispira insulae</name>
    <dbReference type="NCBI Taxonomy" id="1461337"/>
    <lineage>
        <taxon>Bacteria</taxon>
        <taxon>Pseudomonadati</taxon>
        <taxon>Pseudomonadota</taxon>
        <taxon>Alphaproteobacteria</taxon>
        <taxon>Rhodospirillales</taxon>
        <taxon>Kiloniellaceae</taxon>
        <taxon>Aestuariispira</taxon>
    </lineage>
</organism>
<name>A0A3D9HDZ1_9PROT</name>
<feature type="domain" description="DUF6969" evidence="1">
    <location>
        <begin position="33"/>
        <end position="232"/>
    </location>
</feature>
<evidence type="ECO:0000259" key="1">
    <source>
        <dbReference type="Pfam" id="PF22308"/>
    </source>
</evidence>
<dbReference type="RefSeq" id="WP_245957111.1">
    <property type="nucleotide sequence ID" value="NZ_QRDW01000009.1"/>
</dbReference>
<reference evidence="2 3" key="1">
    <citation type="submission" date="2018-07" db="EMBL/GenBank/DDBJ databases">
        <title>Genomic Encyclopedia of Type Strains, Phase III (KMG-III): the genomes of soil and plant-associated and newly described type strains.</title>
        <authorList>
            <person name="Whitman W."/>
        </authorList>
    </citation>
    <scope>NUCLEOTIDE SEQUENCE [LARGE SCALE GENOMIC DNA]</scope>
    <source>
        <strain evidence="2 3">CECT 8488</strain>
    </source>
</reference>
<dbReference type="EMBL" id="QRDW01000009">
    <property type="protein sequence ID" value="RED47689.1"/>
    <property type="molecule type" value="Genomic_DNA"/>
</dbReference>
<dbReference type="Pfam" id="PF22308">
    <property type="entry name" value="DUF6969"/>
    <property type="match status" value="1"/>
</dbReference>
<comment type="caution">
    <text evidence="2">The sequence shown here is derived from an EMBL/GenBank/DDBJ whole genome shotgun (WGS) entry which is preliminary data.</text>
</comment>
<evidence type="ECO:0000313" key="2">
    <source>
        <dbReference type="EMBL" id="RED47689.1"/>
    </source>
</evidence>
<dbReference type="Proteomes" id="UP000256845">
    <property type="component" value="Unassembled WGS sequence"/>
</dbReference>
<dbReference type="AlphaFoldDB" id="A0A3D9HDZ1"/>
<gene>
    <name evidence="2" type="ORF">DFP90_10953</name>
</gene>
<dbReference type="InterPro" id="IPR054242">
    <property type="entry name" value="DUF6969"/>
</dbReference>
<evidence type="ECO:0000313" key="3">
    <source>
        <dbReference type="Proteomes" id="UP000256845"/>
    </source>
</evidence>
<accession>A0A3D9HDZ1</accession>
<sequence length="246" mass="28547">MQPAPPPPHKAVCAASNQLLARSTQEELEKMLAAGERILESYRVLKKGNDNVVSEVLKGQGTFYEMDHYPKGDAYDPESHSQYYYHSHRPDEHGHFHLFLREAGMSTEFQPSEQSQADYMDKRDDNISHLIAISMDKYGFPVGLFTTNRWVTAENWYRAGDVIAMLDHFEMDLARPSWPVNIWITDMVRLFRPQIENLIRMRDQTIAIWTRDHPDRDVFEDRALEVTSEQPISVEEQIRLVRAALA</sequence>
<keyword evidence="3" id="KW-1185">Reference proteome</keyword>